<comment type="caution">
    <text evidence="7">The sequence shown here is derived from an EMBL/GenBank/DDBJ whole genome shotgun (WGS) entry which is preliminary data.</text>
</comment>
<dbReference type="Pfam" id="PF13424">
    <property type="entry name" value="TPR_12"/>
    <property type="match status" value="1"/>
</dbReference>
<evidence type="ECO:0000256" key="5">
    <source>
        <dbReference type="PROSITE-ProRule" id="PRU00339"/>
    </source>
</evidence>
<keyword evidence="4" id="KW-0472">Membrane</keyword>
<evidence type="ECO:0000256" key="1">
    <source>
        <dbReference type="ARBA" id="ARBA00022723"/>
    </source>
</evidence>
<dbReference type="InterPro" id="IPR019734">
    <property type="entry name" value="TPR_rpt"/>
</dbReference>
<reference evidence="8" key="1">
    <citation type="submission" date="2017-05" db="EMBL/GenBank/DDBJ databases">
        <title>Improved OligoMM genomes.</title>
        <authorList>
            <person name="Garzetti D."/>
        </authorList>
    </citation>
    <scope>NUCLEOTIDE SEQUENCE [LARGE SCALE GENOMIC DNA]</scope>
    <source>
        <strain evidence="8">YL45</strain>
    </source>
</reference>
<feature type="repeat" description="TPR" evidence="5">
    <location>
        <begin position="107"/>
        <end position="140"/>
    </location>
</feature>
<evidence type="ECO:0000256" key="3">
    <source>
        <dbReference type="ARBA" id="ARBA00022803"/>
    </source>
</evidence>
<keyword evidence="2 4" id="KW-0677">Repeat</keyword>
<dbReference type="InterPro" id="IPR041166">
    <property type="entry name" value="Rubredoxin_2"/>
</dbReference>
<dbReference type="Gene3D" id="1.25.40.10">
    <property type="entry name" value="Tetratricopeptide repeat domain"/>
    <property type="match status" value="3"/>
</dbReference>
<sequence length="389" mass="44799">MEFELWYLLLVPVLFGAGWFSRSFDIKEKKSVADETQTLYKGLDLLLDNKKDQALNSLVNLAKIDPDTVELHFALGTLYRKRGDYDRAVKIHNHLYNRADLSKKERARALFSLGQDYLKAGLWDRAEDSFRKTADLESDYKVRAIKELVNIYESEKEWLKAIDEAHILEKVTGETYPSRISHLYCELTLQCMFFKKFDEAAHYLQQAIHADPNNKRALIMQGTMLQKQGKLDEAVEVWKQVGKISPEYETLVVASVADTLLKAGKDADAVRYLESVAEKGINSDSVDAAVDWICKIEGPENALEFLRRYLSQKKSLIGFKRLTDLRLAQDPDNKELKELSDFLKNQIDKTVRYKCNKCGFVTKSFQWQCPGCRNWDSFAPVRSEDPSRI</sequence>
<dbReference type="SUPFAM" id="SSF48452">
    <property type="entry name" value="TPR-like"/>
    <property type="match status" value="1"/>
</dbReference>
<proteinExistence type="inferred from homology"/>
<dbReference type="Pfam" id="PF14559">
    <property type="entry name" value="TPR_19"/>
    <property type="match status" value="1"/>
</dbReference>
<comment type="similarity">
    <text evidence="4">Belongs to the LapB family.</text>
</comment>
<keyword evidence="4" id="KW-0997">Cell inner membrane</keyword>
<dbReference type="RefSeq" id="WP_066593510.1">
    <property type="nucleotide sequence ID" value="NZ_CAMTQL010000003.1"/>
</dbReference>
<dbReference type="InterPro" id="IPR051012">
    <property type="entry name" value="CellSynth/LPSAsmb/PSIAsmb"/>
</dbReference>
<keyword evidence="4" id="KW-0812">Transmembrane</keyword>
<keyword evidence="4" id="KW-1133">Transmembrane helix</keyword>
<dbReference type="InterPro" id="IPR011990">
    <property type="entry name" value="TPR-like_helical_dom_sf"/>
</dbReference>
<name>A0A227KR17_9BURK</name>
<dbReference type="Pfam" id="PF18073">
    <property type="entry name" value="Zn_ribbon_LapB"/>
    <property type="match status" value="1"/>
</dbReference>
<dbReference type="GeneID" id="78361765"/>
<gene>
    <name evidence="4" type="primary">lapB</name>
    <name evidence="7" type="ORF">ADH67_06975</name>
</gene>
<feature type="binding site" evidence="4">
    <location>
        <position position="372"/>
    </location>
    <ligand>
        <name>Fe cation</name>
        <dbReference type="ChEBI" id="CHEBI:24875"/>
    </ligand>
</feature>
<organism evidence="7 8">
    <name type="scientific">Turicimonas muris</name>
    <dbReference type="NCBI Taxonomy" id="1796652"/>
    <lineage>
        <taxon>Bacteria</taxon>
        <taxon>Pseudomonadati</taxon>
        <taxon>Pseudomonadota</taxon>
        <taxon>Betaproteobacteria</taxon>
        <taxon>Burkholderiales</taxon>
        <taxon>Sutterellaceae</taxon>
        <taxon>Turicimonas</taxon>
    </lineage>
</organism>
<protein>
    <recommendedName>
        <fullName evidence="4">Lipopolysaccharide assembly protein B</fullName>
    </recommendedName>
</protein>
<dbReference type="SMART" id="SM00028">
    <property type="entry name" value="TPR"/>
    <property type="match status" value="4"/>
</dbReference>
<feature type="domain" description="LapB rubredoxin metal binding" evidence="6">
    <location>
        <begin position="353"/>
        <end position="380"/>
    </location>
</feature>
<keyword evidence="4" id="KW-0408">Iron</keyword>
<evidence type="ECO:0000256" key="2">
    <source>
        <dbReference type="ARBA" id="ARBA00022737"/>
    </source>
</evidence>
<comment type="function">
    <text evidence="4">Modulates cellular lipopolysaccharide (LPS) levels by regulating LpxC, which is involved in lipid A biosynthesis. May act by modulating the proteolytic activity of FtsH towards LpxC. May also coordinate assembly of proteins involved in LPS synthesis at the plasma membrane.</text>
</comment>
<dbReference type="GO" id="GO:0008653">
    <property type="term" value="P:lipopolysaccharide metabolic process"/>
    <property type="evidence" value="ECO:0007669"/>
    <property type="project" value="InterPro"/>
</dbReference>
<dbReference type="Proteomes" id="UP000214610">
    <property type="component" value="Unassembled WGS sequence"/>
</dbReference>
<keyword evidence="1 4" id="KW-0479">Metal-binding</keyword>
<feature type="binding site" evidence="4">
    <location>
        <position position="355"/>
    </location>
    <ligand>
        <name>Fe cation</name>
        <dbReference type="ChEBI" id="CHEBI:24875"/>
    </ligand>
</feature>
<dbReference type="EMBL" id="NHMP01000003">
    <property type="protein sequence ID" value="OXE49860.1"/>
    <property type="molecule type" value="Genomic_DNA"/>
</dbReference>
<feature type="topological domain" description="Cytoplasmic" evidence="4">
    <location>
        <begin position="23"/>
        <end position="389"/>
    </location>
</feature>
<dbReference type="AlphaFoldDB" id="A0A227KR17"/>
<dbReference type="GO" id="GO:0009898">
    <property type="term" value="C:cytoplasmic side of plasma membrane"/>
    <property type="evidence" value="ECO:0007669"/>
    <property type="project" value="UniProtKB-UniRule"/>
</dbReference>
<comment type="subcellular location">
    <subcellularLocation>
        <location evidence="4">Cell inner membrane</location>
        <topology evidence="4">Single-pass membrane protein</topology>
        <orientation evidence="4">Cytoplasmic side</orientation>
    </subcellularLocation>
</comment>
<dbReference type="InterPro" id="IPR030865">
    <property type="entry name" value="LapB"/>
</dbReference>
<accession>A0A227KR17</accession>
<keyword evidence="3 4" id="KW-0802">TPR repeat</keyword>
<evidence type="ECO:0000313" key="8">
    <source>
        <dbReference type="Proteomes" id="UP000214610"/>
    </source>
</evidence>
<dbReference type="PANTHER" id="PTHR45586">
    <property type="entry name" value="TPR REPEAT-CONTAINING PROTEIN PA4667"/>
    <property type="match status" value="1"/>
</dbReference>
<keyword evidence="8" id="KW-1185">Reference proteome</keyword>
<dbReference type="PANTHER" id="PTHR45586:SF1">
    <property type="entry name" value="LIPOPOLYSACCHARIDE ASSEMBLY PROTEIN B"/>
    <property type="match status" value="1"/>
</dbReference>
<keyword evidence="4" id="KW-1003">Cell membrane</keyword>
<dbReference type="GO" id="GO:0046890">
    <property type="term" value="P:regulation of lipid biosynthetic process"/>
    <property type="evidence" value="ECO:0007669"/>
    <property type="project" value="UniProtKB-UniRule"/>
</dbReference>
<evidence type="ECO:0000256" key="4">
    <source>
        <dbReference type="HAMAP-Rule" id="MF_00994"/>
    </source>
</evidence>
<evidence type="ECO:0000313" key="7">
    <source>
        <dbReference type="EMBL" id="OXE49860.1"/>
    </source>
</evidence>
<evidence type="ECO:0000259" key="6">
    <source>
        <dbReference type="Pfam" id="PF18073"/>
    </source>
</evidence>
<feature type="repeat" description="TPR" evidence="5">
    <location>
        <begin position="215"/>
        <end position="248"/>
    </location>
</feature>
<dbReference type="PROSITE" id="PS50005">
    <property type="entry name" value="TPR"/>
    <property type="match status" value="2"/>
</dbReference>
<dbReference type="HAMAP" id="MF_00994">
    <property type="entry name" value="LPS_assembly_LapB"/>
    <property type="match status" value="1"/>
</dbReference>
<feature type="binding site" evidence="4">
    <location>
        <position position="358"/>
    </location>
    <ligand>
        <name>Fe cation</name>
        <dbReference type="ChEBI" id="CHEBI:24875"/>
    </ligand>
</feature>
<dbReference type="GO" id="GO:0005506">
    <property type="term" value="F:iron ion binding"/>
    <property type="evidence" value="ECO:0007669"/>
    <property type="project" value="UniProtKB-UniRule"/>
</dbReference>
<feature type="binding site" evidence="4">
    <location>
        <position position="369"/>
    </location>
    <ligand>
        <name>Fe cation</name>
        <dbReference type="ChEBI" id="CHEBI:24875"/>
    </ligand>
</feature>